<keyword evidence="3" id="KW-1185">Reference proteome</keyword>
<proteinExistence type="predicted"/>
<reference evidence="2 3" key="1">
    <citation type="submission" date="2020-01" db="EMBL/GenBank/DDBJ databases">
        <authorList>
            <person name="Gupta K D."/>
        </authorList>
    </citation>
    <scope>NUCLEOTIDE SEQUENCE [LARGE SCALE GENOMIC DNA]</scope>
</reference>
<dbReference type="EMBL" id="CACVBS010000051">
    <property type="protein sequence ID" value="CAA7265823.1"/>
    <property type="molecule type" value="Genomic_DNA"/>
</dbReference>
<feature type="region of interest" description="Disordered" evidence="1">
    <location>
        <begin position="1"/>
        <end position="63"/>
    </location>
</feature>
<feature type="compositionally biased region" description="Basic and acidic residues" evidence="1">
    <location>
        <begin position="9"/>
        <end position="20"/>
    </location>
</feature>
<dbReference type="PANTHER" id="PTHR37848">
    <property type="entry name" value="EXPRESSED PROTEIN"/>
    <property type="match status" value="1"/>
</dbReference>
<accession>A0A8S0XLY7</accession>
<comment type="caution">
    <text evidence="2">The sequence shown here is derived from an EMBL/GenBank/DDBJ whole genome shotgun (WGS) entry which is preliminary data.</text>
</comment>
<gene>
    <name evidence="2" type="ORF">AAE3_LOCUS8109</name>
</gene>
<dbReference type="AlphaFoldDB" id="A0A8S0XLY7"/>
<dbReference type="OrthoDB" id="203796at2759"/>
<dbReference type="PANTHER" id="PTHR37848:SF1">
    <property type="entry name" value="SUN DOMAIN-CONTAINING PROTEIN"/>
    <property type="match status" value="1"/>
</dbReference>
<protein>
    <submittedName>
        <fullName evidence="2">Uncharacterized protein</fullName>
    </submittedName>
</protein>
<sequence>MIIIEDDQLDTKLAKEREAAARYASSNPAASSSSSTAPSTSGSAPPSQSPFATSSSNAGSAEPTEHDHLLVDFAQHGGGNGQGMTMAVIPDGPPPDFTPYQAEHFEVGYDDVVSHDPHLNTDGEALYRFLLAQSEIPPTYRMNCRGTHHETRQRWVTERDSEGRTRNRRETYTETVTDFDFNIDITPAQLTLALPHTLTSAVERRPAHIHWSVPDDEPAYRGRMVREYDEAPGLVVGGGERKGGKRTAKRKEVKAYKKWLERRERLGFPPWMREADEAAGMGTGVDGAMVAPPPEGDALRSSKTLRQWADEYCQSQKTLKEFVYHKVLYGWNIQQIENSVRATIQGAPYHGTIAISFTPHHSKIYIRPDNWVSRTLSNKWLKFLSILLCIYPFIWLFKRFHSRGGGRWEVCGGAYPLKQWVPLEAGEVAPDVGVEDLEGLPSYAAAAYGDSSLSTGGGLVVTRRSSRFMQTTTGPKKLVGLKEGEWFRSWEGVITRAVIGRYQSSVPIPRTNSEASALDGYNETLVRY</sequence>
<organism evidence="2 3">
    <name type="scientific">Cyclocybe aegerita</name>
    <name type="common">Black poplar mushroom</name>
    <name type="synonym">Agrocybe aegerita</name>
    <dbReference type="NCBI Taxonomy" id="1973307"/>
    <lineage>
        <taxon>Eukaryota</taxon>
        <taxon>Fungi</taxon>
        <taxon>Dikarya</taxon>
        <taxon>Basidiomycota</taxon>
        <taxon>Agaricomycotina</taxon>
        <taxon>Agaricomycetes</taxon>
        <taxon>Agaricomycetidae</taxon>
        <taxon>Agaricales</taxon>
        <taxon>Agaricineae</taxon>
        <taxon>Bolbitiaceae</taxon>
        <taxon>Cyclocybe</taxon>
    </lineage>
</organism>
<evidence type="ECO:0000313" key="2">
    <source>
        <dbReference type="EMBL" id="CAA7265823.1"/>
    </source>
</evidence>
<feature type="compositionally biased region" description="Low complexity" evidence="1">
    <location>
        <begin position="21"/>
        <end position="50"/>
    </location>
</feature>
<evidence type="ECO:0000256" key="1">
    <source>
        <dbReference type="SAM" id="MobiDB-lite"/>
    </source>
</evidence>
<evidence type="ECO:0000313" key="3">
    <source>
        <dbReference type="Proteomes" id="UP000467700"/>
    </source>
</evidence>
<name>A0A8S0XLY7_CYCAE</name>
<dbReference type="Proteomes" id="UP000467700">
    <property type="component" value="Unassembled WGS sequence"/>
</dbReference>